<feature type="compositionally biased region" description="Polar residues" evidence="1">
    <location>
        <begin position="481"/>
        <end position="493"/>
    </location>
</feature>
<dbReference type="HOGENOM" id="CLU_286966_0_0_1"/>
<feature type="compositionally biased region" description="Polar residues" evidence="1">
    <location>
        <begin position="568"/>
        <end position="583"/>
    </location>
</feature>
<feature type="compositionally biased region" description="Basic and acidic residues" evidence="1">
    <location>
        <begin position="103"/>
        <end position="112"/>
    </location>
</feature>
<feature type="compositionally biased region" description="Polar residues" evidence="1">
    <location>
        <begin position="519"/>
        <end position="529"/>
    </location>
</feature>
<feature type="compositionally biased region" description="Basic and acidic residues" evidence="1">
    <location>
        <begin position="453"/>
        <end position="479"/>
    </location>
</feature>
<reference evidence="3" key="2">
    <citation type="submission" date="2015-01" db="EMBL/GenBank/DDBJ databases">
        <title>Evolutionary Origins and Diversification of the Mycorrhizal Mutualists.</title>
        <authorList>
            <consortium name="DOE Joint Genome Institute"/>
            <consortium name="Mycorrhizal Genomics Consortium"/>
            <person name="Kohler A."/>
            <person name="Kuo A."/>
            <person name="Nagy L.G."/>
            <person name="Floudas D."/>
            <person name="Copeland A."/>
            <person name="Barry K.W."/>
            <person name="Cichocki N."/>
            <person name="Veneault-Fourrey C."/>
            <person name="LaButti K."/>
            <person name="Lindquist E.A."/>
            <person name="Lipzen A."/>
            <person name="Lundell T."/>
            <person name="Morin E."/>
            <person name="Murat C."/>
            <person name="Riley R."/>
            <person name="Ohm R."/>
            <person name="Sun H."/>
            <person name="Tunlid A."/>
            <person name="Henrissat B."/>
            <person name="Grigoriev I.V."/>
            <person name="Hibbett D.S."/>
            <person name="Martin F."/>
        </authorList>
    </citation>
    <scope>NUCLEOTIDE SEQUENCE [LARGE SCALE GENOMIC DNA]</scope>
    <source>
        <strain evidence="3">F 1598</strain>
    </source>
</reference>
<feature type="region of interest" description="Disordered" evidence="1">
    <location>
        <begin position="1015"/>
        <end position="1107"/>
    </location>
</feature>
<feature type="compositionally biased region" description="Polar residues" evidence="1">
    <location>
        <begin position="203"/>
        <end position="220"/>
    </location>
</feature>
<feature type="region of interest" description="Disordered" evidence="1">
    <location>
        <begin position="842"/>
        <end position="883"/>
    </location>
</feature>
<feature type="compositionally biased region" description="Basic and acidic residues" evidence="1">
    <location>
        <begin position="143"/>
        <end position="182"/>
    </location>
</feature>
<dbReference type="InParanoid" id="A0A0C3G044"/>
<feature type="region of interest" description="Disordered" evidence="1">
    <location>
        <begin position="611"/>
        <end position="735"/>
    </location>
</feature>
<feature type="region of interest" description="Disordered" evidence="1">
    <location>
        <begin position="1"/>
        <end position="594"/>
    </location>
</feature>
<feature type="compositionally biased region" description="Basic and acidic residues" evidence="1">
    <location>
        <begin position="221"/>
        <end position="423"/>
    </location>
</feature>
<name>A0A0C3G044_PILCF</name>
<feature type="compositionally biased region" description="Basic and acidic residues" evidence="1">
    <location>
        <begin position="36"/>
        <end position="49"/>
    </location>
</feature>
<sequence>MDQAPKQPTKSSPKNGPSDLVNSMSKINLDDENEEGDHTLHKRNSEQPARRLVIYPRPQTLKLSKSPLVKPPDNMPALKDWFGAENEQSMHKKDGEGSSPTGPRDRRFRRDPDDGDTPLRPSFRGTLTQPSQMGNFKHQSLRSTDRGDREKDGDKERERDARDKEGQERLRNLSDKYDRDRQALPSNLISLRNKERDSAPHLNASSSRVATRETPQSAASRRTEPREGSKKKTEASEDWRRGADPHRPGRDDRSENPRKDRDRDDRDRPRSQVRDNSRQRRERSSSRRDRDRSDRDRDRDRDRRGDGDRDDYRRDDYLRRDRDLEKDMEVDDPRRWRDDGKRDERLAARREREHRERVREKSSREEGWEPSSDRQRWTVAEERDGRNKRSSGRDRRSGVLDDGKEKDDRKDRDRDREREKEPAWMETYTPVDSAPGILGGKGGEDELDGIQAFKKDMKAKEQKDMPSSTEKSREADADRLSGSSKAENTSSTAPLDEIQLFRLMMKKEQKQKMPEEPYVSTSEPISTDPTLHELGNGAPPRIKDQRKISTISNGESAASSDPEPRSALDQSTPIVPPTASSSLPPVAEPALRTNSDAPQALLSILSSANGIRPAAIPTPNLTPSSLDTAHPKPTGSRFFPKPLPSDVPSPVTLDQGSPSSQAPPQFNPPPGSRLLAFGARNTSSTSGPQNTNQPPLQTSHNIHPSMQHHAFQSPSDAFQGAGSSLPQSDISHRPAVSEAMRAQRGFSPFELQPRTTFNFDESREPGNYGQTADSLRRTSVASPVDRALLSVTSDSNTGNNYFSANSDSFAVNGPGPTFDPTNNGPQYTSGKGSRFLKYFEDKGRDSQSGGIRKPQGPVGFQSSSPNLNQRQEQGGFNGMLGNGDNRSVDALVAMLSTSAQGQRVNTVNQMGPGVTPGSHFGQHNNLQSLHHQHQMHHQQQLPPNNRLDSLYDSRLDDRNFVPDGMVPGLRQAAPPRSRESNGMFADPMDDSMQFNPHRLPPQQRGLDHSIFPSGAPSMYAQQGGLGRSTGIPLQQPQFRGNTPPNPLQGAQQRLPPGLANLGARPPHEPSQFISSSHGMQQSSGIHGPVHGNGPSPQPFNNFSTNGGLGGGNLGGGLGGFVGNPQMRGPLPAHQIPNSLAHNQMGHPSGTMDIRGPTNQAQLLSLGGGPNIGGLRGVGGGFGPPGAPGQMQTPLLAMRQQQQQQQQQQHLPPHMMPHPGHQIPPHLQRPVSPDGTQDLIALLLNGHT</sequence>
<feature type="compositionally biased region" description="Polar residues" evidence="1">
    <location>
        <begin position="652"/>
        <end position="664"/>
    </location>
</feature>
<reference evidence="2 3" key="1">
    <citation type="submission" date="2014-04" db="EMBL/GenBank/DDBJ databases">
        <authorList>
            <consortium name="DOE Joint Genome Institute"/>
            <person name="Kuo A."/>
            <person name="Tarkka M."/>
            <person name="Buscot F."/>
            <person name="Kohler A."/>
            <person name="Nagy L.G."/>
            <person name="Floudas D."/>
            <person name="Copeland A."/>
            <person name="Barry K.W."/>
            <person name="Cichocki N."/>
            <person name="Veneault-Fourrey C."/>
            <person name="LaButti K."/>
            <person name="Lindquist E.A."/>
            <person name="Lipzen A."/>
            <person name="Lundell T."/>
            <person name="Morin E."/>
            <person name="Murat C."/>
            <person name="Sun H."/>
            <person name="Tunlid A."/>
            <person name="Henrissat B."/>
            <person name="Grigoriev I.V."/>
            <person name="Hibbett D.S."/>
            <person name="Martin F."/>
            <person name="Nordberg H.P."/>
            <person name="Cantor M.N."/>
            <person name="Hua S.X."/>
        </authorList>
    </citation>
    <scope>NUCLEOTIDE SEQUENCE [LARGE SCALE GENOMIC DNA]</scope>
    <source>
        <strain evidence="2 3">F 1598</strain>
    </source>
</reference>
<gene>
    <name evidence="2" type="ORF">PILCRDRAFT_87121</name>
</gene>
<dbReference type="AlphaFoldDB" id="A0A0C3G044"/>
<dbReference type="OrthoDB" id="2504266at2759"/>
<feature type="compositionally biased region" description="Basic and acidic residues" evidence="1">
    <location>
        <begin position="505"/>
        <end position="515"/>
    </location>
</feature>
<feature type="compositionally biased region" description="Polar residues" evidence="1">
    <location>
        <begin position="1031"/>
        <end position="1042"/>
    </location>
</feature>
<proteinExistence type="predicted"/>
<evidence type="ECO:0000313" key="3">
    <source>
        <dbReference type="Proteomes" id="UP000054166"/>
    </source>
</evidence>
<feature type="compositionally biased region" description="Polar residues" evidence="1">
    <location>
        <begin position="860"/>
        <end position="874"/>
    </location>
</feature>
<evidence type="ECO:0000256" key="1">
    <source>
        <dbReference type="SAM" id="MobiDB-lite"/>
    </source>
</evidence>
<feature type="compositionally biased region" description="Polar residues" evidence="1">
    <location>
        <begin position="768"/>
        <end position="779"/>
    </location>
</feature>
<feature type="compositionally biased region" description="Polar residues" evidence="1">
    <location>
        <begin position="125"/>
        <end position="142"/>
    </location>
</feature>
<accession>A0A0C3G044</accession>
<feature type="compositionally biased region" description="Polar residues" evidence="1">
    <location>
        <begin position="548"/>
        <end position="559"/>
    </location>
</feature>
<organism evidence="2 3">
    <name type="scientific">Piloderma croceum (strain F 1598)</name>
    <dbReference type="NCBI Taxonomy" id="765440"/>
    <lineage>
        <taxon>Eukaryota</taxon>
        <taxon>Fungi</taxon>
        <taxon>Dikarya</taxon>
        <taxon>Basidiomycota</taxon>
        <taxon>Agaricomycotina</taxon>
        <taxon>Agaricomycetes</taxon>
        <taxon>Agaricomycetidae</taxon>
        <taxon>Atheliales</taxon>
        <taxon>Atheliaceae</taxon>
        <taxon>Piloderma</taxon>
    </lineage>
</organism>
<feature type="region of interest" description="Disordered" evidence="1">
    <location>
        <begin position="757"/>
        <end position="779"/>
    </location>
</feature>
<dbReference type="EMBL" id="KN832985">
    <property type="protein sequence ID" value="KIM85429.1"/>
    <property type="molecule type" value="Genomic_DNA"/>
</dbReference>
<feature type="compositionally biased region" description="Polar residues" evidence="1">
    <location>
        <begin position="1"/>
        <end position="26"/>
    </location>
</feature>
<feature type="compositionally biased region" description="Polar residues" evidence="1">
    <location>
        <begin position="1071"/>
        <end position="1084"/>
    </location>
</feature>
<evidence type="ECO:0000313" key="2">
    <source>
        <dbReference type="EMBL" id="KIM85429.1"/>
    </source>
</evidence>
<dbReference type="STRING" id="765440.A0A0C3G044"/>
<keyword evidence="3" id="KW-1185">Reference proteome</keyword>
<dbReference type="Proteomes" id="UP000054166">
    <property type="component" value="Unassembled WGS sequence"/>
</dbReference>
<feature type="compositionally biased region" description="Polar residues" evidence="1">
    <location>
        <begin position="680"/>
        <end position="729"/>
    </location>
</feature>
<protein>
    <submittedName>
        <fullName evidence="2">Uncharacterized protein</fullName>
    </submittedName>
</protein>
<feature type="region of interest" description="Disordered" evidence="1">
    <location>
        <begin position="1119"/>
        <end position="1156"/>
    </location>
</feature>